<dbReference type="GO" id="GO:0004525">
    <property type="term" value="F:ribonuclease III activity"/>
    <property type="evidence" value="ECO:0007669"/>
    <property type="project" value="InterPro"/>
</dbReference>
<name>G7E034_MIXOS</name>
<proteinExistence type="predicted"/>
<dbReference type="Gene3D" id="1.10.1520.10">
    <property type="entry name" value="Ribonuclease III domain"/>
    <property type="match status" value="1"/>
</dbReference>
<accession>G7E034</accession>
<dbReference type="OrthoDB" id="2281895at2759"/>
<dbReference type="SUPFAM" id="SSF69065">
    <property type="entry name" value="RNase III domain-like"/>
    <property type="match status" value="1"/>
</dbReference>
<dbReference type="AlphaFoldDB" id="G7E034"/>
<dbReference type="RefSeq" id="XP_014570813.1">
    <property type="nucleotide sequence ID" value="XM_014715327.1"/>
</dbReference>
<protein>
    <recommendedName>
        <fullName evidence="2">RNase III domain-containing protein</fullName>
    </recommendedName>
</protein>
<feature type="compositionally biased region" description="Low complexity" evidence="1">
    <location>
        <begin position="59"/>
        <end position="81"/>
    </location>
</feature>
<comment type="caution">
    <text evidence="3">The sequence shown here is derived from an EMBL/GenBank/DDBJ whole genome shotgun (WGS) entry which is preliminary data.</text>
</comment>
<reference evidence="3 4" key="1">
    <citation type="journal article" date="2011" name="J. Gen. Appl. Microbiol.">
        <title>Draft genome sequencing of the enigmatic basidiomycete Mixia osmundae.</title>
        <authorList>
            <person name="Nishida H."/>
            <person name="Nagatsuka Y."/>
            <person name="Sugiyama J."/>
        </authorList>
    </citation>
    <scope>NUCLEOTIDE SEQUENCE [LARGE SCALE GENOMIC DNA]</scope>
    <source>
        <strain evidence="4">CBS 9802 / IAM 14324 / JCM 22182 / KY 12970</strain>
    </source>
</reference>
<dbReference type="PANTHER" id="PTHR28160:SF1">
    <property type="entry name" value="LARGE RIBOSOMAL SUBUNIT PROTEIN ML57"/>
    <property type="match status" value="1"/>
</dbReference>
<feature type="domain" description="RNase III" evidence="2">
    <location>
        <begin position="133"/>
        <end position="260"/>
    </location>
</feature>
<dbReference type="GO" id="GO:0005762">
    <property type="term" value="C:mitochondrial large ribosomal subunit"/>
    <property type="evidence" value="ECO:0007669"/>
    <property type="project" value="InterPro"/>
</dbReference>
<keyword evidence="4" id="KW-1185">Reference proteome</keyword>
<dbReference type="GO" id="GO:0032543">
    <property type="term" value="P:mitochondrial translation"/>
    <property type="evidence" value="ECO:0007669"/>
    <property type="project" value="InterPro"/>
</dbReference>
<gene>
    <name evidence="3" type="primary">Mo02858</name>
    <name evidence="3" type="ORF">E5Q_02858</name>
</gene>
<dbReference type="CDD" id="cd00593">
    <property type="entry name" value="RIBOc"/>
    <property type="match status" value="1"/>
</dbReference>
<organism evidence="3 4">
    <name type="scientific">Mixia osmundae (strain CBS 9802 / IAM 14324 / JCM 22182 / KY 12970)</name>
    <dbReference type="NCBI Taxonomy" id="764103"/>
    <lineage>
        <taxon>Eukaryota</taxon>
        <taxon>Fungi</taxon>
        <taxon>Dikarya</taxon>
        <taxon>Basidiomycota</taxon>
        <taxon>Pucciniomycotina</taxon>
        <taxon>Mixiomycetes</taxon>
        <taxon>Mixiales</taxon>
        <taxon>Mixiaceae</taxon>
        <taxon>Mixia</taxon>
    </lineage>
</organism>
<sequence length="313" mass="33431">MAMLPLSRCHACSLTSQLELLALGGPRTAAVKQQRRASSASTSRSDRPRPAARVQPQASTSTTRSQSSLVSDLAGSSSTTGRSRRSPAANVRAPLGRLYMPSTQEVVDGLAHACLPLRLVPQSIGTADRVELLMLRIVTHKSAAGSTGNHNGRLAFLGRRLLRGYTSIFLHQHATLLPAQLNGDHLDKLLNQYALGNTDGPAKRLSLEKIMRWRSVVDPQGLETGLFKCRGMALEALLGAIFLQLGAFESLRFYSLKILPFLALPPQLRAASSSASQDLSLFVSPRPMPSMSSPADLTGPVTSGSATTSAQID</sequence>
<dbReference type="GO" id="GO:0006396">
    <property type="term" value="P:RNA processing"/>
    <property type="evidence" value="ECO:0007669"/>
    <property type="project" value="InterPro"/>
</dbReference>
<feature type="compositionally biased region" description="Low complexity" evidence="1">
    <location>
        <begin position="285"/>
        <end position="294"/>
    </location>
</feature>
<evidence type="ECO:0000313" key="3">
    <source>
        <dbReference type="EMBL" id="GAA96194.1"/>
    </source>
</evidence>
<feature type="region of interest" description="Disordered" evidence="1">
    <location>
        <begin position="285"/>
        <end position="313"/>
    </location>
</feature>
<dbReference type="Pfam" id="PF14622">
    <property type="entry name" value="Ribonucleas_3_3"/>
    <property type="match status" value="1"/>
</dbReference>
<dbReference type="InterPro" id="IPR040030">
    <property type="entry name" value="Ribosomal_mL57"/>
</dbReference>
<evidence type="ECO:0000256" key="1">
    <source>
        <dbReference type="SAM" id="MobiDB-lite"/>
    </source>
</evidence>
<dbReference type="InterPro" id="IPR036389">
    <property type="entry name" value="RNase_III_sf"/>
</dbReference>
<feature type="compositionally biased region" description="Polar residues" evidence="1">
    <location>
        <begin position="300"/>
        <end position="313"/>
    </location>
</feature>
<dbReference type="EMBL" id="BABT02000076">
    <property type="protein sequence ID" value="GAA96194.1"/>
    <property type="molecule type" value="Genomic_DNA"/>
</dbReference>
<dbReference type="eggNOG" id="ENOG502SE0R">
    <property type="taxonomic scope" value="Eukaryota"/>
</dbReference>
<dbReference type="GO" id="GO:0003735">
    <property type="term" value="F:structural constituent of ribosome"/>
    <property type="evidence" value="ECO:0007669"/>
    <property type="project" value="InterPro"/>
</dbReference>
<dbReference type="InterPro" id="IPR000999">
    <property type="entry name" value="RNase_III_dom"/>
</dbReference>
<dbReference type="OMA" id="LERIMRW"/>
<dbReference type="InParanoid" id="G7E034"/>
<dbReference type="STRING" id="764103.G7E034"/>
<evidence type="ECO:0000313" key="4">
    <source>
        <dbReference type="Proteomes" id="UP000009131"/>
    </source>
</evidence>
<dbReference type="Proteomes" id="UP000009131">
    <property type="component" value="Unassembled WGS sequence"/>
</dbReference>
<reference evidence="3 4" key="2">
    <citation type="journal article" date="2012" name="Open Biol.">
        <title>Characteristics of nucleosomes and linker DNA regions on the genome of the basidiomycete Mixia osmundae revealed by mono- and dinucleosome mapping.</title>
        <authorList>
            <person name="Nishida H."/>
            <person name="Kondo S."/>
            <person name="Matsumoto T."/>
            <person name="Suzuki Y."/>
            <person name="Yoshikawa H."/>
            <person name="Taylor T.D."/>
            <person name="Sugiyama J."/>
        </authorList>
    </citation>
    <scope>NUCLEOTIDE SEQUENCE [LARGE SCALE GENOMIC DNA]</scope>
    <source>
        <strain evidence="4">CBS 9802 / IAM 14324 / JCM 22182 / KY 12970</strain>
    </source>
</reference>
<dbReference type="PANTHER" id="PTHR28160">
    <property type="entry name" value="54S RIBOSOMAL PROTEIN L15, MITOCHONDRIAL"/>
    <property type="match status" value="1"/>
</dbReference>
<evidence type="ECO:0000259" key="2">
    <source>
        <dbReference type="Pfam" id="PF14622"/>
    </source>
</evidence>
<feature type="region of interest" description="Disordered" evidence="1">
    <location>
        <begin position="28"/>
        <end position="89"/>
    </location>
</feature>
<dbReference type="HOGENOM" id="CLU_888736_0_0_1"/>